<feature type="domain" description="DUF1400" evidence="2">
    <location>
        <begin position="44"/>
        <end position="169"/>
    </location>
</feature>
<evidence type="ECO:0000259" key="2">
    <source>
        <dbReference type="Pfam" id="PF07176"/>
    </source>
</evidence>
<dbReference type="eggNOG" id="COG4188">
    <property type="taxonomic scope" value="Bacteria"/>
</dbReference>
<dbReference type="OrthoDB" id="454181at2"/>
<evidence type="ECO:0000313" key="4">
    <source>
        <dbReference type="Proteomes" id="UP000010478"/>
    </source>
</evidence>
<keyword evidence="4" id="KW-1185">Reference proteome</keyword>
<reference evidence="3 4" key="1">
    <citation type="submission" date="2012-05" db="EMBL/GenBank/DDBJ databases">
        <title>Finished chromosome of genome of Oscillatoria sp. PCC 7112.</title>
        <authorList>
            <consortium name="US DOE Joint Genome Institute"/>
            <person name="Gugger M."/>
            <person name="Coursin T."/>
            <person name="Rippka R."/>
            <person name="Tandeau De Marsac N."/>
            <person name="Huntemann M."/>
            <person name="Wei C.-L."/>
            <person name="Han J."/>
            <person name="Detter J.C."/>
            <person name="Han C."/>
            <person name="Tapia R."/>
            <person name="Davenport K."/>
            <person name="Daligault H."/>
            <person name="Erkkila T."/>
            <person name="Gu W."/>
            <person name="Munk A.C.C."/>
            <person name="Teshima H."/>
            <person name="Xu Y."/>
            <person name="Chain P."/>
            <person name="Chen A."/>
            <person name="Krypides N."/>
            <person name="Mavromatis K."/>
            <person name="Markowitz V."/>
            <person name="Szeto E."/>
            <person name="Ivanova N."/>
            <person name="Mikhailova N."/>
            <person name="Ovchinnikova G."/>
            <person name="Pagani I."/>
            <person name="Pati A."/>
            <person name="Goodwin L."/>
            <person name="Peters L."/>
            <person name="Pitluck S."/>
            <person name="Woyke T."/>
            <person name="Kerfeld C."/>
        </authorList>
    </citation>
    <scope>NUCLEOTIDE SEQUENCE [LARGE SCALE GENOMIC DNA]</scope>
    <source>
        <strain evidence="3 4">PCC 7112</strain>
    </source>
</reference>
<dbReference type="HOGENOM" id="CLU_1123657_0_0_3"/>
<protein>
    <recommendedName>
        <fullName evidence="2">DUF1400 domain-containing protein</fullName>
    </recommendedName>
</protein>
<feature type="region of interest" description="Disordered" evidence="1">
    <location>
        <begin position="195"/>
        <end position="247"/>
    </location>
</feature>
<proteinExistence type="predicted"/>
<name>K9VIZ0_9CYAN</name>
<feature type="compositionally biased region" description="Pro residues" evidence="1">
    <location>
        <begin position="220"/>
        <end position="240"/>
    </location>
</feature>
<evidence type="ECO:0000256" key="1">
    <source>
        <dbReference type="SAM" id="MobiDB-lite"/>
    </source>
</evidence>
<dbReference type="AlphaFoldDB" id="K9VIZ0"/>
<organism evidence="3 4">
    <name type="scientific">Phormidium nigroviride PCC 7112</name>
    <dbReference type="NCBI Taxonomy" id="179408"/>
    <lineage>
        <taxon>Bacteria</taxon>
        <taxon>Bacillati</taxon>
        <taxon>Cyanobacteriota</taxon>
        <taxon>Cyanophyceae</taxon>
        <taxon>Oscillatoriophycideae</taxon>
        <taxon>Oscillatoriales</taxon>
        <taxon>Oscillatoriaceae</taxon>
        <taxon>Phormidium</taxon>
    </lineage>
</organism>
<dbReference type="Pfam" id="PF07176">
    <property type="entry name" value="DUF1400"/>
    <property type="match status" value="1"/>
</dbReference>
<dbReference type="STRING" id="179408.Osc7112_3681"/>
<evidence type="ECO:0000313" key="3">
    <source>
        <dbReference type="EMBL" id="AFZ08033.1"/>
    </source>
</evidence>
<sequence length="247" mass="26616" precursor="true">MYKSRKNNFNVAVNMKLTKFVSIGIALVLGASGSILSSSSRALGAEKVVLTFGPIRQAIKIGDLEDFAKNGTTTPTLQQIIRFSKMDAQILRGFMGLEIGLKPANLARVVYSTPGEKITDDIGQAIRTQRRTESGKALRAAVILASGDDGKVSLLEILKKYPLNEVYVDVASLRTAVGKVQSIAGTLQSLLQDVTRSTNRTTETTRTESPIEPRRSVQPTTPPPAPRRAAPLPAPAPQPVTPVRGLW</sequence>
<gene>
    <name evidence="3" type="ORF">Osc7112_3681</name>
</gene>
<dbReference type="KEGG" id="oni:Osc7112_3681"/>
<dbReference type="EMBL" id="CP003614">
    <property type="protein sequence ID" value="AFZ08033.1"/>
    <property type="molecule type" value="Genomic_DNA"/>
</dbReference>
<dbReference type="Proteomes" id="UP000010478">
    <property type="component" value="Chromosome"/>
</dbReference>
<feature type="compositionally biased region" description="Basic and acidic residues" evidence="1">
    <location>
        <begin position="203"/>
        <end position="215"/>
    </location>
</feature>
<accession>K9VIZ0</accession>
<dbReference type="InterPro" id="IPR010802">
    <property type="entry name" value="DUF1400"/>
</dbReference>